<evidence type="ECO:0000256" key="4">
    <source>
        <dbReference type="ARBA" id="ARBA00023002"/>
    </source>
</evidence>
<accession>A0A812ISE1</accession>
<comment type="similarity">
    <text evidence="1">Belongs to the TfdA dioxygenase family.</text>
</comment>
<dbReference type="Proteomes" id="UP000601435">
    <property type="component" value="Unassembled WGS sequence"/>
</dbReference>
<evidence type="ECO:0000259" key="7">
    <source>
        <dbReference type="Pfam" id="PF02668"/>
    </source>
</evidence>
<evidence type="ECO:0000313" key="9">
    <source>
        <dbReference type="Proteomes" id="UP000601435"/>
    </source>
</evidence>
<dbReference type="Gene3D" id="3.20.20.100">
    <property type="entry name" value="NADP-dependent oxidoreductase domain"/>
    <property type="match status" value="1"/>
</dbReference>
<evidence type="ECO:0000256" key="1">
    <source>
        <dbReference type="ARBA" id="ARBA00005896"/>
    </source>
</evidence>
<dbReference type="SUPFAM" id="SSF51430">
    <property type="entry name" value="NAD(P)-linked oxidoreductase"/>
    <property type="match status" value="1"/>
</dbReference>
<dbReference type="InterPro" id="IPR036812">
    <property type="entry name" value="NAD(P)_OxRdtase_dom_sf"/>
</dbReference>
<dbReference type="Gene3D" id="3.60.130.10">
    <property type="entry name" value="Clavaminate synthase-like"/>
    <property type="match status" value="1"/>
</dbReference>
<dbReference type="AlphaFoldDB" id="A0A812ISE1"/>
<dbReference type="InterPro" id="IPR051323">
    <property type="entry name" value="AtsK-like"/>
</dbReference>
<evidence type="ECO:0000259" key="6">
    <source>
        <dbReference type="Pfam" id="PF00248"/>
    </source>
</evidence>
<feature type="domain" description="TauD/TfdA-like" evidence="7">
    <location>
        <begin position="249"/>
        <end position="492"/>
    </location>
</feature>
<reference evidence="8" key="1">
    <citation type="submission" date="2021-02" db="EMBL/GenBank/DDBJ databases">
        <authorList>
            <person name="Dougan E. K."/>
            <person name="Rhodes N."/>
            <person name="Thang M."/>
            <person name="Chan C."/>
        </authorList>
    </citation>
    <scope>NUCLEOTIDE SEQUENCE</scope>
</reference>
<dbReference type="SUPFAM" id="SSF51197">
    <property type="entry name" value="Clavaminate synthase-like"/>
    <property type="match status" value="1"/>
</dbReference>
<feature type="domain" description="NADP-dependent oxidoreductase" evidence="6">
    <location>
        <begin position="3"/>
        <end position="191"/>
    </location>
</feature>
<dbReference type="InterPro" id="IPR023210">
    <property type="entry name" value="NADP_OxRdtase_dom"/>
</dbReference>
<evidence type="ECO:0000256" key="5">
    <source>
        <dbReference type="ARBA" id="ARBA00023004"/>
    </source>
</evidence>
<dbReference type="GO" id="GO:0005737">
    <property type="term" value="C:cytoplasm"/>
    <property type="evidence" value="ECO:0007669"/>
    <property type="project" value="TreeGrafter"/>
</dbReference>
<dbReference type="InterPro" id="IPR042098">
    <property type="entry name" value="TauD-like_sf"/>
</dbReference>
<dbReference type="OrthoDB" id="3475258at2759"/>
<evidence type="ECO:0000256" key="2">
    <source>
        <dbReference type="ARBA" id="ARBA00022723"/>
    </source>
</evidence>
<keyword evidence="9" id="KW-1185">Reference proteome</keyword>
<keyword evidence="2" id="KW-0479">Metal-binding</keyword>
<keyword evidence="3" id="KW-0223">Dioxygenase</keyword>
<gene>
    <name evidence="8" type="primary">tauD</name>
    <name evidence="8" type="ORF">SNEC2469_LOCUS23</name>
</gene>
<dbReference type="Pfam" id="PF02668">
    <property type="entry name" value="TauD"/>
    <property type="match status" value="1"/>
</dbReference>
<comment type="caution">
    <text evidence="8">The sequence shown here is derived from an EMBL/GenBank/DDBJ whole genome shotgun (WGS) entry which is preliminary data.</text>
</comment>
<protein>
    <submittedName>
        <fullName evidence="8">TauD protein</fullName>
    </submittedName>
</protein>
<organism evidence="8 9">
    <name type="scientific">Symbiodinium necroappetens</name>
    <dbReference type="NCBI Taxonomy" id="1628268"/>
    <lineage>
        <taxon>Eukaryota</taxon>
        <taxon>Sar</taxon>
        <taxon>Alveolata</taxon>
        <taxon>Dinophyceae</taxon>
        <taxon>Suessiales</taxon>
        <taxon>Symbiodiniaceae</taxon>
        <taxon>Symbiodinium</taxon>
    </lineage>
</organism>
<dbReference type="GO" id="GO:0046872">
    <property type="term" value="F:metal ion binding"/>
    <property type="evidence" value="ECO:0007669"/>
    <property type="project" value="UniProtKB-KW"/>
</dbReference>
<proteinExistence type="inferred from homology"/>
<dbReference type="CDD" id="cd19100">
    <property type="entry name" value="AKR_unchar"/>
    <property type="match status" value="1"/>
</dbReference>
<name>A0A812ISE1_9DINO</name>
<dbReference type="InterPro" id="IPR003819">
    <property type="entry name" value="TauD/TfdA-like"/>
</dbReference>
<evidence type="ECO:0000313" key="8">
    <source>
        <dbReference type="EMBL" id="CAE7148719.1"/>
    </source>
</evidence>
<dbReference type="PANTHER" id="PTHR30468:SF1">
    <property type="entry name" value="ALPHA-KETOGLUTARATE-DEPENDENT SULFONATE DIOXYGENASE"/>
    <property type="match status" value="1"/>
</dbReference>
<keyword evidence="5" id="KW-0408">Iron</keyword>
<dbReference type="GO" id="GO:0016706">
    <property type="term" value="F:2-oxoglutarate-dependent dioxygenase activity"/>
    <property type="evidence" value="ECO:0007669"/>
    <property type="project" value="TreeGrafter"/>
</dbReference>
<evidence type="ECO:0000256" key="3">
    <source>
        <dbReference type="ARBA" id="ARBA00022964"/>
    </source>
</evidence>
<dbReference type="Pfam" id="PF00248">
    <property type="entry name" value="Aldo_ket_red"/>
    <property type="match status" value="1"/>
</dbReference>
<sequence>MKQERADATLAKLDLYGVNHIDVAASYGEAELRLAPFLKTRRDDFFLATKTGLRSKAAARDQLHASLERMQVAQIDLIQMHNLVQPDQWEEAMGPGGALEALVEAKEQGLVRFIGVTGHGTYAPLMHVRSLQAYDFDSILVPYNYSMMNNAQYAADFETLYALCQERQVAMQTIKSIALRRWRDDDPEKHFSWYRPIREPEPLKRAVDFVLNRDNLFLNTTSDASLLDAIFAAAREPVSAPDPMALDAVKRLAGALGAEITGVNLSAPSSADIEQIKALLLAHKVIFFPGQKVSLEEHVALGEFFGQIEDHPNLKNPYTNHPGVFELAATHGGIADEWHTDITFETHPSMMSVLHMVKCPEVGGDTMWSSLEQAFNELSPPMQSLCESLTALHDALPHNRPDKMAIHPVVRVHPETGNKALYVNEHFTRRLVEVNATESETLLTYLTNWVKNPRFTVRYQWSEGTIAMWDNRCTQHFVLNDFEGERIIQRVTVMGDNVEAASPPGWAPYVRPGPLSAMSRHDRQLSLYLKSRQEAKEA</sequence>
<dbReference type="PANTHER" id="PTHR30468">
    <property type="entry name" value="ALPHA-KETOGLUTARATE-DEPENDENT SULFONATE DIOXYGENASE"/>
    <property type="match status" value="1"/>
</dbReference>
<dbReference type="EMBL" id="CAJNJA010000001">
    <property type="protein sequence ID" value="CAE7148719.1"/>
    <property type="molecule type" value="Genomic_DNA"/>
</dbReference>
<keyword evidence="4" id="KW-0560">Oxidoreductase</keyword>